<gene>
    <name evidence="1" type="ORF">CfE428DRAFT_1344</name>
</gene>
<name>B4CXQ3_9BACT</name>
<evidence type="ECO:0000313" key="1">
    <source>
        <dbReference type="EMBL" id="EDY21051.1"/>
    </source>
</evidence>
<proteinExistence type="predicted"/>
<dbReference type="AlphaFoldDB" id="B4CXQ3"/>
<evidence type="ECO:0000313" key="2">
    <source>
        <dbReference type="Proteomes" id="UP000005824"/>
    </source>
</evidence>
<accession>B4CXQ3</accession>
<keyword evidence="2" id="KW-1185">Reference proteome</keyword>
<dbReference type="InParanoid" id="B4CXQ3"/>
<dbReference type="EMBL" id="ABVL01000003">
    <property type="protein sequence ID" value="EDY21051.1"/>
    <property type="molecule type" value="Genomic_DNA"/>
</dbReference>
<dbReference type="Proteomes" id="UP000005824">
    <property type="component" value="Unassembled WGS sequence"/>
</dbReference>
<protein>
    <submittedName>
        <fullName evidence="1">Uncharacterized protein</fullName>
    </submittedName>
</protein>
<comment type="caution">
    <text evidence="1">The sequence shown here is derived from an EMBL/GenBank/DDBJ whole genome shotgun (WGS) entry which is preliminary data.</text>
</comment>
<reference evidence="1 2" key="1">
    <citation type="journal article" date="2011" name="J. Bacteriol.">
        <title>Genome sequence of Chthoniobacter flavus Ellin428, an aerobic heterotrophic soil bacterium.</title>
        <authorList>
            <person name="Kant R."/>
            <person name="van Passel M.W."/>
            <person name="Palva A."/>
            <person name="Lucas S."/>
            <person name="Lapidus A."/>
            <person name="Glavina Del Rio T."/>
            <person name="Dalin E."/>
            <person name="Tice H."/>
            <person name="Bruce D."/>
            <person name="Goodwin L."/>
            <person name="Pitluck S."/>
            <person name="Larimer F.W."/>
            <person name="Land M.L."/>
            <person name="Hauser L."/>
            <person name="Sangwan P."/>
            <person name="de Vos W.M."/>
            <person name="Janssen P.H."/>
            <person name="Smidt H."/>
        </authorList>
    </citation>
    <scope>NUCLEOTIDE SEQUENCE [LARGE SCALE GENOMIC DNA]</scope>
    <source>
        <strain evidence="1 2">Ellin428</strain>
    </source>
</reference>
<sequence>MSQGGEENDDTHRKFETTDMREWDVPMPEMWHAAAVVVGTNRVVQIGA</sequence>
<organism evidence="1 2">
    <name type="scientific">Chthoniobacter flavus Ellin428</name>
    <dbReference type="NCBI Taxonomy" id="497964"/>
    <lineage>
        <taxon>Bacteria</taxon>
        <taxon>Pseudomonadati</taxon>
        <taxon>Verrucomicrobiota</taxon>
        <taxon>Spartobacteria</taxon>
        <taxon>Chthoniobacterales</taxon>
        <taxon>Chthoniobacteraceae</taxon>
        <taxon>Chthoniobacter</taxon>
    </lineage>
</organism>
<dbReference type="STRING" id="497964.CfE428DRAFT_1344"/>